<dbReference type="InterPro" id="IPR032675">
    <property type="entry name" value="LRR_dom_sf"/>
</dbReference>
<evidence type="ECO:0008006" key="4">
    <source>
        <dbReference type="Google" id="ProtNLM"/>
    </source>
</evidence>
<dbReference type="PANTHER" id="PTHR38926:SF72">
    <property type="entry name" value="IM:7136021-RELATED"/>
    <property type="match status" value="1"/>
</dbReference>
<evidence type="ECO:0000256" key="1">
    <source>
        <dbReference type="SAM" id="MobiDB-lite"/>
    </source>
</evidence>
<proteinExistence type="predicted"/>
<dbReference type="PANTHER" id="PTHR38926">
    <property type="entry name" value="F-BOX DOMAIN CONTAINING PROTEIN, EXPRESSED"/>
    <property type="match status" value="1"/>
</dbReference>
<protein>
    <recommendedName>
        <fullName evidence="4">F-box domain-containing protein</fullName>
    </recommendedName>
</protein>
<accession>A0AAD7ES48</accession>
<dbReference type="SUPFAM" id="SSF52047">
    <property type="entry name" value="RNI-like"/>
    <property type="match status" value="1"/>
</dbReference>
<sequence>MNDEPTLLVAQEVLSCYISSIPPEVLSKILILCHDTWEDGCLWQPAHSGHNIPIYLTQICSSWRLLALDTPELWSFVKLTFTEQSARNTGAITEFADRWLTKGRRGKLALHIRMGFSFDDENRTDTAPIGQLLDARASDLQKFALAECPENVTDYVIARMAKNSFPSLEEVELHAYSSIWRTRFDALVAAPRLHTVRFQTWRSPPAHHDLTLLHLPWAQLRSFSISSSVSEHECLSILSHCPELTNLKVSVTSAMEFPSSAVILPKLSRLQLVPSVDDWGPSRTDIGRFLDVLRLPALHDLELYFIVYDPWNPLVSRFWDRHSAQLRAFDLSNLYFRADLHLLFRTMPDLTSLTLSPREIRLAAPDFDALRVERLLPALTHLDVTVGYAPGIVALDSIRSAITLVEARAAESAENGVARLQRVKLADWTAWDAVERDLPRVDPVTMDMELNRLRELKAHGMHVQWQGPQGQRYDMLVPPDECWFPQIPPDDDEPRYSSMATSSRPNSDAGIGELKVKRRRTLFTLLRFFGGSCRLRGNRQSSARSRM</sequence>
<dbReference type="Gene3D" id="3.80.10.10">
    <property type="entry name" value="Ribonuclease Inhibitor"/>
    <property type="match status" value="1"/>
</dbReference>
<dbReference type="Proteomes" id="UP001218218">
    <property type="component" value="Unassembled WGS sequence"/>
</dbReference>
<organism evidence="2 3">
    <name type="scientific">Mycena albidolilacea</name>
    <dbReference type="NCBI Taxonomy" id="1033008"/>
    <lineage>
        <taxon>Eukaryota</taxon>
        <taxon>Fungi</taxon>
        <taxon>Dikarya</taxon>
        <taxon>Basidiomycota</taxon>
        <taxon>Agaricomycotina</taxon>
        <taxon>Agaricomycetes</taxon>
        <taxon>Agaricomycetidae</taxon>
        <taxon>Agaricales</taxon>
        <taxon>Marasmiineae</taxon>
        <taxon>Mycenaceae</taxon>
        <taxon>Mycena</taxon>
    </lineage>
</organism>
<evidence type="ECO:0000313" key="3">
    <source>
        <dbReference type="Proteomes" id="UP001218218"/>
    </source>
</evidence>
<keyword evidence="3" id="KW-1185">Reference proteome</keyword>
<gene>
    <name evidence="2" type="ORF">DFH08DRAFT_867931</name>
</gene>
<evidence type="ECO:0000313" key="2">
    <source>
        <dbReference type="EMBL" id="KAJ7347396.1"/>
    </source>
</evidence>
<name>A0AAD7ES48_9AGAR</name>
<comment type="caution">
    <text evidence="2">The sequence shown here is derived from an EMBL/GenBank/DDBJ whole genome shotgun (WGS) entry which is preliminary data.</text>
</comment>
<feature type="region of interest" description="Disordered" evidence="1">
    <location>
        <begin position="488"/>
        <end position="511"/>
    </location>
</feature>
<reference evidence="2" key="1">
    <citation type="submission" date="2023-03" db="EMBL/GenBank/DDBJ databases">
        <title>Massive genome expansion in bonnet fungi (Mycena s.s.) driven by repeated elements and novel gene families across ecological guilds.</title>
        <authorList>
            <consortium name="Lawrence Berkeley National Laboratory"/>
            <person name="Harder C.B."/>
            <person name="Miyauchi S."/>
            <person name="Viragh M."/>
            <person name="Kuo A."/>
            <person name="Thoen E."/>
            <person name="Andreopoulos B."/>
            <person name="Lu D."/>
            <person name="Skrede I."/>
            <person name="Drula E."/>
            <person name="Henrissat B."/>
            <person name="Morin E."/>
            <person name="Kohler A."/>
            <person name="Barry K."/>
            <person name="LaButti K."/>
            <person name="Morin E."/>
            <person name="Salamov A."/>
            <person name="Lipzen A."/>
            <person name="Mereny Z."/>
            <person name="Hegedus B."/>
            <person name="Baldrian P."/>
            <person name="Stursova M."/>
            <person name="Weitz H."/>
            <person name="Taylor A."/>
            <person name="Grigoriev I.V."/>
            <person name="Nagy L.G."/>
            <person name="Martin F."/>
            <person name="Kauserud H."/>
        </authorList>
    </citation>
    <scope>NUCLEOTIDE SEQUENCE</scope>
    <source>
        <strain evidence="2">CBHHK002</strain>
    </source>
</reference>
<dbReference type="AlphaFoldDB" id="A0AAD7ES48"/>
<dbReference type="EMBL" id="JARIHO010000019">
    <property type="protein sequence ID" value="KAJ7347396.1"/>
    <property type="molecule type" value="Genomic_DNA"/>
</dbReference>